<dbReference type="Proteomes" id="UP001501637">
    <property type="component" value="Unassembled WGS sequence"/>
</dbReference>
<gene>
    <name evidence="2" type="ORF">GCM10010449_10530</name>
</gene>
<keyword evidence="3" id="KW-1185">Reference proteome</keyword>
<reference evidence="3" key="1">
    <citation type="journal article" date="2019" name="Int. J. Syst. Evol. Microbiol.">
        <title>The Global Catalogue of Microorganisms (GCM) 10K type strain sequencing project: providing services to taxonomists for standard genome sequencing and annotation.</title>
        <authorList>
            <consortium name="The Broad Institute Genomics Platform"/>
            <consortium name="The Broad Institute Genome Sequencing Center for Infectious Disease"/>
            <person name="Wu L."/>
            <person name="Ma J."/>
        </authorList>
    </citation>
    <scope>NUCLEOTIDE SEQUENCE [LARGE SCALE GENOMIC DNA]</scope>
    <source>
        <strain evidence="3">JCM 9092</strain>
    </source>
</reference>
<organism evidence="2 3">
    <name type="scientific">Streptomyces rectiviolaceus</name>
    <dbReference type="NCBI Taxonomy" id="332591"/>
    <lineage>
        <taxon>Bacteria</taxon>
        <taxon>Bacillati</taxon>
        <taxon>Actinomycetota</taxon>
        <taxon>Actinomycetes</taxon>
        <taxon>Kitasatosporales</taxon>
        <taxon>Streptomycetaceae</taxon>
        <taxon>Streptomyces</taxon>
    </lineage>
</organism>
<feature type="region of interest" description="Disordered" evidence="1">
    <location>
        <begin position="40"/>
        <end position="73"/>
    </location>
</feature>
<feature type="compositionally biased region" description="Low complexity" evidence="1">
    <location>
        <begin position="47"/>
        <end position="73"/>
    </location>
</feature>
<evidence type="ECO:0000256" key="1">
    <source>
        <dbReference type="SAM" id="MobiDB-lite"/>
    </source>
</evidence>
<sequence>MRGYVAAPYGAPTLLIKCTPQQGAAHAAAYEPITRREAGGMGEARLPGSAASATVTTTGSATPAAVGRAAPAG</sequence>
<evidence type="ECO:0000313" key="2">
    <source>
        <dbReference type="EMBL" id="GAA3088686.1"/>
    </source>
</evidence>
<protein>
    <submittedName>
        <fullName evidence="2">Uncharacterized protein</fullName>
    </submittedName>
</protein>
<proteinExistence type="predicted"/>
<name>A0ABP6M8I2_9ACTN</name>
<evidence type="ECO:0000313" key="3">
    <source>
        <dbReference type="Proteomes" id="UP001501637"/>
    </source>
</evidence>
<dbReference type="EMBL" id="BAAAUG010000021">
    <property type="protein sequence ID" value="GAA3088686.1"/>
    <property type="molecule type" value="Genomic_DNA"/>
</dbReference>
<comment type="caution">
    <text evidence="2">The sequence shown here is derived from an EMBL/GenBank/DDBJ whole genome shotgun (WGS) entry which is preliminary data.</text>
</comment>
<accession>A0ABP6M8I2</accession>